<dbReference type="PANTHER" id="PTHR35526:SF3">
    <property type="entry name" value="ANTI-SIGMA-F FACTOR RSBW"/>
    <property type="match status" value="1"/>
</dbReference>
<dbReference type="Proteomes" id="UP001553843">
    <property type="component" value="Unassembled WGS sequence"/>
</dbReference>
<evidence type="ECO:0000313" key="3">
    <source>
        <dbReference type="EMBL" id="MEW2361266.1"/>
    </source>
</evidence>
<dbReference type="InterPro" id="IPR003594">
    <property type="entry name" value="HATPase_dom"/>
</dbReference>
<evidence type="ECO:0000313" key="4">
    <source>
        <dbReference type="Proteomes" id="UP001553843"/>
    </source>
</evidence>
<dbReference type="InterPro" id="IPR050267">
    <property type="entry name" value="Anti-sigma-factor_SerPK"/>
</dbReference>
<feature type="domain" description="Histidine kinase/HSP90-like ATPase" evidence="2">
    <location>
        <begin position="20"/>
        <end position="137"/>
    </location>
</feature>
<comment type="caution">
    <text evidence="3">The sequence shown here is derived from an EMBL/GenBank/DDBJ whole genome shotgun (WGS) entry which is preliminary data.</text>
</comment>
<evidence type="ECO:0000259" key="2">
    <source>
        <dbReference type="Pfam" id="PF13581"/>
    </source>
</evidence>
<sequence>MNQRISTPTGEFTAFRQLLSATPRGARLARRLALHQLDAWGFPHGGDVSDAAALIVAELAANAITHGRVAGRDFELRLTRREPNTLRIEVADARGDRLPRCRSGGAEDDAGRGLCLVAALATAWGVTERKVGKAVWAELAV</sequence>
<dbReference type="PANTHER" id="PTHR35526">
    <property type="entry name" value="ANTI-SIGMA-F FACTOR RSBW-RELATED"/>
    <property type="match status" value="1"/>
</dbReference>
<accession>A0ABV3LQM3</accession>
<keyword evidence="3" id="KW-0067">ATP-binding</keyword>
<proteinExistence type="predicted"/>
<reference evidence="3 4" key="1">
    <citation type="submission" date="2024-06" db="EMBL/GenBank/DDBJ databases">
        <title>The Natural Products Discovery Center: Release of the First 8490 Sequenced Strains for Exploring Actinobacteria Biosynthetic Diversity.</title>
        <authorList>
            <person name="Kalkreuter E."/>
            <person name="Kautsar S.A."/>
            <person name="Yang D."/>
            <person name="Bader C.D."/>
            <person name="Teijaro C.N."/>
            <person name="Fluegel L."/>
            <person name="Davis C.M."/>
            <person name="Simpson J.R."/>
            <person name="Lauterbach L."/>
            <person name="Steele A.D."/>
            <person name="Gui C."/>
            <person name="Meng S."/>
            <person name="Li G."/>
            <person name="Viehrig K."/>
            <person name="Ye F."/>
            <person name="Su P."/>
            <person name="Kiefer A.F."/>
            <person name="Nichols A."/>
            <person name="Cepeda A.J."/>
            <person name="Yan W."/>
            <person name="Fan B."/>
            <person name="Jiang Y."/>
            <person name="Adhikari A."/>
            <person name="Zheng C.-J."/>
            <person name="Schuster L."/>
            <person name="Cowan T.M."/>
            <person name="Smanski M.J."/>
            <person name="Chevrette M.G."/>
            <person name="De Carvalho L.P.S."/>
            <person name="Shen B."/>
        </authorList>
    </citation>
    <scope>NUCLEOTIDE SEQUENCE [LARGE SCALE GENOMIC DNA]</scope>
    <source>
        <strain evidence="3 4">NPDC047833</strain>
    </source>
</reference>
<dbReference type="Pfam" id="PF13581">
    <property type="entry name" value="HATPase_c_2"/>
    <property type="match status" value="1"/>
</dbReference>
<dbReference type="GO" id="GO:0005524">
    <property type="term" value="F:ATP binding"/>
    <property type="evidence" value="ECO:0007669"/>
    <property type="project" value="UniProtKB-KW"/>
</dbReference>
<organism evidence="3 4">
    <name type="scientific">Streptomyces huasconensis</name>
    <dbReference type="NCBI Taxonomy" id="1854574"/>
    <lineage>
        <taxon>Bacteria</taxon>
        <taxon>Bacillati</taxon>
        <taxon>Actinomycetota</taxon>
        <taxon>Actinomycetes</taxon>
        <taxon>Kitasatosporales</taxon>
        <taxon>Streptomycetaceae</taxon>
        <taxon>Streptomyces</taxon>
    </lineage>
</organism>
<keyword evidence="1" id="KW-0418">Kinase</keyword>
<keyword evidence="1" id="KW-0808">Transferase</keyword>
<dbReference type="Gene3D" id="3.30.565.10">
    <property type="entry name" value="Histidine kinase-like ATPase, C-terminal domain"/>
    <property type="match status" value="1"/>
</dbReference>
<dbReference type="InterPro" id="IPR036890">
    <property type="entry name" value="HATPase_C_sf"/>
</dbReference>
<evidence type="ECO:0000256" key="1">
    <source>
        <dbReference type="ARBA" id="ARBA00022527"/>
    </source>
</evidence>
<keyword evidence="3" id="KW-0547">Nucleotide-binding</keyword>
<dbReference type="EMBL" id="JBEYRS010000001">
    <property type="protein sequence ID" value="MEW2361266.1"/>
    <property type="molecule type" value="Genomic_DNA"/>
</dbReference>
<dbReference type="CDD" id="cd16936">
    <property type="entry name" value="HATPase_RsbW-like"/>
    <property type="match status" value="1"/>
</dbReference>
<name>A0ABV3LQM3_9ACTN</name>
<keyword evidence="4" id="KW-1185">Reference proteome</keyword>
<gene>
    <name evidence="3" type="ORF">AB0887_04720</name>
</gene>
<keyword evidence="1" id="KW-0723">Serine/threonine-protein kinase</keyword>
<protein>
    <submittedName>
        <fullName evidence="3">ATP-binding protein</fullName>
    </submittedName>
</protein>
<dbReference type="RefSeq" id="WP_359776130.1">
    <property type="nucleotide sequence ID" value="NZ_JBEYRR010000003.1"/>
</dbReference>